<name>A0ACC0S6T1_POPTR</name>
<accession>A0ACC0S6T1</accession>
<keyword evidence="2" id="KW-1185">Reference proteome</keyword>
<evidence type="ECO:0000313" key="1">
    <source>
        <dbReference type="EMBL" id="KAI9384989.1"/>
    </source>
</evidence>
<sequence length="1092" mass="126004">MFKSWRNVKKKIKATFKLQFQATQVPRQKKPALIISLVPEDVGKTTFKLEKAAVQDGICSWDNPVYVTVILIKEPKSGKLHEKIYHFIVSSGSSKSGYLGEASIDFADFADETEPLSVSLPLKFANSGAVLHVTIQKMHGDFDPRKIEDNEDPILSKDRSLKNQLSNGYTDKNDESFTEDQDPDIVLSEQDSSFRTSIGGNSSFKSTLRQDSMPPKGAVDGITPKNHLHCRTSTDWSMGSVSDGRLVDSTNSPEENLPRELQETSDESIEKLNSELSNLMRQSELSELELQTLRRQITKESRRGQDLSRHVKELEEERDALKTESELELQSLRKQITKESRRGQDLSRHVKELEEERDALKTESELELQSLRKQITKESRRGQDLSRHVKELEEERDALKTESELELQSLRKQITKESRRGLDLSRHVKELEGERDALKTGCEQLKCSNEGESLNQLRAENEDSRVQLEEVRRELSHQKELNTNLKSQLQKTQDSNAELILAVGDLDEMLDQKNVEISSLSSKLDEVQEENCKCSKKEDRDQQAVLALEEKTREDNELCLLKQRVIDLSDEIDVYRETREKLENYIEQLTQDCEDLKRENHDISSKLEQGKLQEHKTSECSATIKELESQVQRLEEKLKTQTKEFSESLLSINELESQVKGLEKELGKQAQGYENDLDAMTHARIEQEQRAIRAEEALRKTRWKNAVTAEQLQEEFRKLSVEMAGKVDENEKLTMESVFEANELRIQNRVLEENLKKSNEELAMMTDQNRVKMEELSMQLDLKTKHMEQMSVELEDASNKLKHGGEMQEAFLAEVRMLKSEIETLRKEKNDISELEKEVKLRDETEKLKTSSEETKILTEIQKSERDEIEEIFALTKNEAENTRQELFNLKSLKDEKEAMIKNLSLELQSLRDLQIELKNSLSAEEQEKEKLQQQVLELKGKLQKKEQENTSFMKKLTFSDEKNSVPMDDRMQIKCAATNTANVNDFQKRNIGEDLLNSEMHTAGSKGIEREAKTCSKEELRVGTFHSMDEGYLIELLTEMAQLKERNKCMETELKEMQERYSEISLKLAEVEGERQQLVMTVRNLKNGKRS</sequence>
<dbReference type="Proteomes" id="UP000006729">
    <property type="component" value="Chromosome 12"/>
</dbReference>
<dbReference type="EMBL" id="CM009301">
    <property type="protein sequence ID" value="KAI9384989.1"/>
    <property type="molecule type" value="Genomic_DNA"/>
</dbReference>
<reference evidence="1 2" key="1">
    <citation type="journal article" date="2006" name="Science">
        <title>The genome of black cottonwood, Populus trichocarpa (Torr. &amp; Gray).</title>
        <authorList>
            <person name="Tuskan G.A."/>
            <person name="Difazio S."/>
            <person name="Jansson S."/>
            <person name="Bohlmann J."/>
            <person name="Grigoriev I."/>
            <person name="Hellsten U."/>
            <person name="Putnam N."/>
            <person name="Ralph S."/>
            <person name="Rombauts S."/>
            <person name="Salamov A."/>
            <person name="Schein J."/>
            <person name="Sterck L."/>
            <person name="Aerts A."/>
            <person name="Bhalerao R.R."/>
            <person name="Bhalerao R.P."/>
            <person name="Blaudez D."/>
            <person name="Boerjan W."/>
            <person name="Brun A."/>
            <person name="Brunner A."/>
            <person name="Busov V."/>
            <person name="Campbell M."/>
            <person name="Carlson J."/>
            <person name="Chalot M."/>
            <person name="Chapman J."/>
            <person name="Chen G.L."/>
            <person name="Cooper D."/>
            <person name="Coutinho P.M."/>
            <person name="Couturier J."/>
            <person name="Covert S."/>
            <person name="Cronk Q."/>
            <person name="Cunningham R."/>
            <person name="Davis J."/>
            <person name="Degroeve S."/>
            <person name="Dejardin A."/>
            <person name="Depamphilis C."/>
            <person name="Detter J."/>
            <person name="Dirks B."/>
            <person name="Dubchak I."/>
            <person name="Duplessis S."/>
            <person name="Ehlting J."/>
            <person name="Ellis B."/>
            <person name="Gendler K."/>
            <person name="Goodstein D."/>
            <person name="Gribskov M."/>
            <person name="Grimwood J."/>
            <person name="Groover A."/>
            <person name="Gunter L."/>
            <person name="Hamberger B."/>
            <person name="Heinze B."/>
            <person name="Helariutta Y."/>
            <person name="Henrissat B."/>
            <person name="Holligan D."/>
            <person name="Holt R."/>
            <person name="Huang W."/>
            <person name="Islam-Faridi N."/>
            <person name="Jones S."/>
            <person name="Jones-Rhoades M."/>
            <person name="Jorgensen R."/>
            <person name="Joshi C."/>
            <person name="Kangasjarvi J."/>
            <person name="Karlsson J."/>
            <person name="Kelleher C."/>
            <person name="Kirkpatrick R."/>
            <person name="Kirst M."/>
            <person name="Kohler A."/>
            <person name="Kalluri U."/>
            <person name="Larimer F."/>
            <person name="Leebens-Mack J."/>
            <person name="Leple J.C."/>
            <person name="Locascio P."/>
            <person name="Lou Y."/>
            <person name="Lucas S."/>
            <person name="Martin F."/>
            <person name="Montanini B."/>
            <person name="Napoli C."/>
            <person name="Nelson D.R."/>
            <person name="Nelson C."/>
            <person name="Nieminen K."/>
            <person name="Nilsson O."/>
            <person name="Pereda V."/>
            <person name="Peter G."/>
            <person name="Philippe R."/>
            <person name="Pilate G."/>
            <person name="Poliakov A."/>
            <person name="Razumovskaya J."/>
            <person name="Richardson P."/>
            <person name="Rinaldi C."/>
            <person name="Ritland K."/>
            <person name="Rouze P."/>
            <person name="Ryaboy D."/>
            <person name="Schmutz J."/>
            <person name="Schrader J."/>
            <person name="Segerman B."/>
            <person name="Shin H."/>
            <person name="Siddiqui A."/>
            <person name="Sterky F."/>
            <person name="Terry A."/>
            <person name="Tsai C.J."/>
            <person name="Uberbacher E."/>
            <person name="Unneberg P."/>
            <person name="Vahala J."/>
            <person name="Wall K."/>
            <person name="Wessler S."/>
            <person name="Yang G."/>
            <person name="Yin T."/>
            <person name="Douglas C."/>
            <person name="Marra M."/>
            <person name="Sandberg G."/>
            <person name="Van de Peer Y."/>
            <person name="Rokhsar D."/>
        </authorList>
    </citation>
    <scope>NUCLEOTIDE SEQUENCE [LARGE SCALE GENOMIC DNA]</scope>
    <source>
        <strain evidence="2">cv. Nisqually</strain>
    </source>
</reference>
<comment type="caution">
    <text evidence="1">The sequence shown here is derived from an EMBL/GenBank/DDBJ whole genome shotgun (WGS) entry which is preliminary data.</text>
</comment>
<evidence type="ECO:0000313" key="2">
    <source>
        <dbReference type="Proteomes" id="UP000006729"/>
    </source>
</evidence>
<proteinExistence type="predicted"/>
<gene>
    <name evidence="1" type="ORF">POPTR_012G141200v4</name>
</gene>
<protein>
    <submittedName>
        <fullName evidence="1">Uncharacterized protein</fullName>
    </submittedName>
</protein>
<organism evidence="1 2">
    <name type="scientific">Populus trichocarpa</name>
    <name type="common">Western balsam poplar</name>
    <name type="synonym">Populus balsamifera subsp. trichocarpa</name>
    <dbReference type="NCBI Taxonomy" id="3694"/>
    <lineage>
        <taxon>Eukaryota</taxon>
        <taxon>Viridiplantae</taxon>
        <taxon>Streptophyta</taxon>
        <taxon>Embryophyta</taxon>
        <taxon>Tracheophyta</taxon>
        <taxon>Spermatophyta</taxon>
        <taxon>Magnoliopsida</taxon>
        <taxon>eudicotyledons</taxon>
        <taxon>Gunneridae</taxon>
        <taxon>Pentapetalae</taxon>
        <taxon>rosids</taxon>
        <taxon>fabids</taxon>
        <taxon>Malpighiales</taxon>
        <taxon>Salicaceae</taxon>
        <taxon>Saliceae</taxon>
        <taxon>Populus</taxon>
    </lineage>
</organism>